<proteinExistence type="predicted"/>
<dbReference type="EMBL" id="MRAD01000015">
    <property type="protein sequence ID" value="OOO61362.1"/>
    <property type="molecule type" value="Genomic_DNA"/>
</dbReference>
<evidence type="ECO:0008006" key="3">
    <source>
        <dbReference type="Google" id="ProtNLM"/>
    </source>
</evidence>
<gene>
    <name evidence="1" type="ORF">BS637_12505</name>
</gene>
<dbReference type="SUPFAM" id="SSF52402">
    <property type="entry name" value="Adenine nucleotide alpha hydrolases-like"/>
    <property type="match status" value="1"/>
</dbReference>
<reference evidence="1 2" key="1">
    <citation type="submission" date="2016-12" db="EMBL/GenBank/DDBJ databases">
        <title>Clostridium tepidum sp. nov., a close relative of Clostridium sporogenes and Clostridium botulinum Group I.</title>
        <authorList>
            <person name="Dobritsa A.P."/>
            <person name="Kutumbaka K."/>
            <person name="Werner K."/>
            <person name="Samadpour M."/>
        </authorList>
    </citation>
    <scope>NUCLEOTIDE SEQUENCE [LARGE SCALE GENOMIC DNA]</scope>
    <source>
        <strain evidence="1 2">PE</strain>
    </source>
</reference>
<evidence type="ECO:0000313" key="1">
    <source>
        <dbReference type="EMBL" id="OOO61362.1"/>
    </source>
</evidence>
<comment type="caution">
    <text evidence="1">The sequence shown here is derived from an EMBL/GenBank/DDBJ whole genome shotgun (WGS) entry which is preliminary data.</text>
</comment>
<dbReference type="Gene3D" id="3.40.50.620">
    <property type="entry name" value="HUPs"/>
    <property type="match status" value="1"/>
</dbReference>
<dbReference type="InterPro" id="IPR049676">
    <property type="entry name" value="QatC"/>
</dbReference>
<dbReference type="NCBIfam" id="NF041925">
    <property type="entry name" value="QatC"/>
    <property type="match status" value="1"/>
</dbReference>
<protein>
    <recommendedName>
        <fullName evidence="3">ATPase</fullName>
    </recommendedName>
</protein>
<dbReference type="Proteomes" id="UP000190206">
    <property type="component" value="Unassembled WGS sequence"/>
</dbReference>
<sequence>MAKVWINKQVKEELSEDYNDSLIFDLLDKNNKSNVKTNVQDLWRRFGQTSLSPINEDLLIIAMSIFCADKRIPRSYFDDSWTRYLDINIPVIETEKWNEVKESLVAIINFLTGDKWSFNFRKSTDKFRSEKESKYKLISNKEFNGVSLFSGGLDSYCGALKLLSDKRNICFVGFREYGLLSKRQLELFNALDNYYNDVNKEIILFNVTPRKPIDIPLEIDKYGAENSSRSRSFLFLAGALAVASLISDEIPVYIPENGFIGINVPLTDSRNGSCSTRTTHPYFIGQLNKLLKHIGINNEVINFYSSMTKGEIVEEFVDNPIFKEYAKDTISCSHPCQSRYDGIAPPQNCGYCYPCIIRKASMNKIKYDETSYYNPNYSLSQDFISEYDNFDGKASDFRAVLLSLKNFLDNQNDENYLNYILLKHGILSKDELDKYKRVYVESMKEIFEMIQVEDYRIDGGLMEYLGIDKKVEEVAK</sequence>
<organism evidence="1 2">
    <name type="scientific">Clostridium tepidum</name>
    <dbReference type="NCBI Taxonomy" id="1962263"/>
    <lineage>
        <taxon>Bacteria</taxon>
        <taxon>Bacillati</taxon>
        <taxon>Bacillota</taxon>
        <taxon>Clostridia</taxon>
        <taxon>Eubacteriales</taxon>
        <taxon>Clostridiaceae</taxon>
        <taxon>Clostridium</taxon>
    </lineage>
</organism>
<evidence type="ECO:0000313" key="2">
    <source>
        <dbReference type="Proteomes" id="UP000190206"/>
    </source>
</evidence>
<dbReference type="RefSeq" id="WP_078025137.1">
    <property type="nucleotide sequence ID" value="NZ_MRAD01000015.1"/>
</dbReference>
<dbReference type="InterPro" id="IPR014729">
    <property type="entry name" value="Rossmann-like_a/b/a_fold"/>
</dbReference>
<keyword evidence="2" id="KW-1185">Reference proteome</keyword>
<accession>A0ABX3L1Y5</accession>
<name>A0ABX3L1Y5_9CLOT</name>